<sequence>MTGSVTTQTDQRFLETQSPTQRTTPGNASKSEELDNQSTLTPDNASSVLSGVQGAKAPNCP</sequence>
<feature type="non-terminal residue" evidence="2">
    <location>
        <position position="61"/>
    </location>
</feature>
<proteinExistence type="predicted"/>
<keyword evidence="3" id="KW-1185">Reference proteome</keyword>
<organism evidence="2 3">
    <name type="scientific">Dimargaris verticillata</name>
    <dbReference type="NCBI Taxonomy" id="2761393"/>
    <lineage>
        <taxon>Eukaryota</taxon>
        <taxon>Fungi</taxon>
        <taxon>Fungi incertae sedis</taxon>
        <taxon>Zoopagomycota</taxon>
        <taxon>Kickxellomycotina</taxon>
        <taxon>Dimargaritomycetes</taxon>
        <taxon>Dimargaritales</taxon>
        <taxon>Dimargaritaceae</taxon>
        <taxon>Dimargaris</taxon>
    </lineage>
</organism>
<gene>
    <name evidence="2" type="ORF">H4R34_005233</name>
</gene>
<evidence type="ECO:0000313" key="2">
    <source>
        <dbReference type="EMBL" id="KAJ1972967.1"/>
    </source>
</evidence>
<evidence type="ECO:0000313" key="3">
    <source>
        <dbReference type="Proteomes" id="UP001151582"/>
    </source>
</evidence>
<evidence type="ECO:0000256" key="1">
    <source>
        <dbReference type="SAM" id="MobiDB-lite"/>
    </source>
</evidence>
<reference evidence="2" key="1">
    <citation type="submission" date="2022-07" db="EMBL/GenBank/DDBJ databases">
        <title>Phylogenomic reconstructions and comparative analyses of Kickxellomycotina fungi.</title>
        <authorList>
            <person name="Reynolds N.K."/>
            <person name="Stajich J.E."/>
            <person name="Barry K."/>
            <person name="Grigoriev I.V."/>
            <person name="Crous P."/>
            <person name="Smith M.E."/>
        </authorList>
    </citation>
    <scope>NUCLEOTIDE SEQUENCE</scope>
    <source>
        <strain evidence="2">RSA 567</strain>
    </source>
</reference>
<accession>A0A9W8B2N3</accession>
<feature type="region of interest" description="Disordered" evidence="1">
    <location>
        <begin position="1"/>
        <end position="61"/>
    </location>
</feature>
<dbReference type="Proteomes" id="UP001151582">
    <property type="component" value="Unassembled WGS sequence"/>
</dbReference>
<feature type="compositionally biased region" description="Polar residues" evidence="1">
    <location>
        <begin position="1"/>
        <end position="29"/>
    </location>
</feature>
<name>A0A9W8B2N3_9FUNG</name>
<protein>
    <submittedName>
        <fullName evidence="2">Uncharacterized protein</fullName>
    </submittedName>
</protein>
<feature type="compositionally biased region" description="Polar residues" evidence="1">
    <location>
        <begin position="36"/>
        <end position="50"/>
    </location>
</feature>
<comment type="caution">
    <text evidence="2">The sequence shown here is derived from an EMBL/GenBank/DDBJ whole genome shotgun (WGS) entry which is preliminary data.</text>
</comment>
<dbReference type="EMBL" id="JANBQB010000923">
    <property type="protein sequence ID" value="KAJ1972967.1"/>
    <property type="molecule type" value="Genomic_DNA"/>
</dbReference>
<dbReference type="AlphaFoldDB" id="A0A9W8B2N3"/>